<comment type="catalytic activity">
    <reaction evidence="1">
        <text>ATP + protein L-histidine = ADP + protein N-phospho-L-histidine.</text>
        <dbReference type="EC" id="2.7.13.3"/>
    </reaction>
</comment>
<feature type="domain" description="HAMP" evidence="13">
    <location>
        <begin position="218"/>
        <end position="273"/>
    </location>
</feature>
<protein>
    <recommendedName>
        <fullName evidence="3">histidine kinase</fullName>
        <ecNumber evidence="3">2.7.13.3</ecNumber>
    </recommendedName>
</protein>
<dbReference type="PROSITE" id="PS50885">
    <property type="entry name" value="HAMP"/>
    <property type="match status" value="1"/>
</dbReference>
<evidence type="ECO:0000256" key="8">
    <source>
        <dbReference type="ARBA" id="ARBA00022989"/>
    </source>
</evidence>
<dbReference type="PROSITE" id="PS50109">
    <property type="entry name" value="HIS_KIN"/>
    <property type="match status" value="1"/>
</dbReference>
<dbReference type="RefSeq" id="WP_171398565.1">
    <property type="nucleotide sequence ID" value="NZ_CP049838.1"/>
</dbReference>
<evidence type="ECO:0000256" key="9">
    <source>
        <dbReference type="ARBA" id="ARBA00023012"/>
    </source>
</evidence>
<dbReference type="CDD" id="cd00075">
    <property type="entry name" value="HATPase"/>
    <property type="match status" value="1"/>
</dbReference>
<dbReference type="InterPro" id="IPR003594">
    <property type="entry name" value="HATPase_dom"/>
</dbReference>
<dbReference type="Pfam" id="PF02518">
    <property type="entry name" value="HATPase_c"/>
    <property type="match status" value="1"/>
</dbReference>
<dbReference type="InterPro" id="IPR003661">
    <property type="entry name" value="HisK_dim/P_dom"/>
</dbReference>
<evidence type="ECO:0000313" key="14">
    <source>
        <dbReference type="EMBL" id="QJT03088.1"/>
    </source>
</evidence>
<keyword evidence="10" id="KW-0472">Membrane</keyword>
<dbReference type="EC" id="2.7.13.3" evidence="3"/>
<dbReference type="EMBL" id="CP049838">
    <property type="protein sequence ID" value="QJT03088.1"/>
    <property type="molecule type" value="Genomic_DNA"/>
</dbReference>
<evidence type="ECO:0000256" key="1">
    <source>
        <dbReference type="ARBA" id="ARBA00000085"/>
    </source>
</evidence>
<feature type="domain" description="Histidine kinase" evidence="12">
    <location>
        <begin position="281"/>
        <end position="487"/>
    </location>
</feature>
<keyword evidence="7" id="KW-0418">Kinase</keyword>
<evidence type="ECO:0000259" key="12">
    <source>
        <dbReference type="PROSITE" id="PS50109"/>
    </source>
</evidence>
<keyword evidence="15" id="KW-1185">Reference proteome</keyword>
<evidence type="ECO:0000256" key="6">
    <source>
        <dbReference type="ARBA" id="ARBA00022692"/>
    </source>
</evidence>
<dbReference type="PANTHER" id="PTHR45436">
    <property type="entry name" value="SENSOR HISTIDINE KINASE YKOH"/>
    <property type="match status" value="1"/>
</dbReference>
<dbReference type="Gene3D" id="6.10.340.10">
    <property type="match status" value="1"/>
</dbReference>
<evidence type="ECO:0000256" key="11">
    <source>
        <dbReference type="SAM" id="MobiDB-lite"/>
    </source>
</evidence>
<gene>
    <name evidence="14" type="ORF">G9272_24690</name>
</gene>
<evidence type="ECO:0000256" key="7">
    <source>
        <dbReference type="ARBA" id="ARBA00022777"/>
    </source>
</evidence>
<keyword evidence="6" id="KW-0812">Transmembrane</keyword>
<dbReference type="InterPro" id="IPR036890">
    <property type="entry name" value="HATPase_C_sf"/>
</dbReference>
<proteinExistence type="predicted"/>
<dbReference type="Pfam" id="PF00512">
    <property type="entry name" value="HisKA"/>
    <property type="match status" value="1"/>
</dbReference>
<dbReference type="Pfam" id="PF00672">
    <property type="entry name" value="HAMP"/>
    <property type="match status" value="1"/>
</dbReference>
<evidence type="ECO:0000256" key="2">
    <source>
        <dbReference type="ARBA" id="ARBA00004236"/>
    </source>
</evidence>
<dbReference type="InterPro" id="IPR004358">
    <property type="entry name" value="Sig_transdc_His_kin-like_C"/>
</dbReference>
<evidence type="ECO:0000256" key="10">
    <source>
        <dbReference type="ARBA" id="ARBA00023136"/>
    </source>
</evidence>
<dbReference type="AlphaFoldDB" id="A0A6M4WSH7"/>
<dbReference type="Proteomes" id="UP000502665">
    <property type="component" value="Chromosome"/>
</dbReference>
<comment type="subcellular location">
    <subcellularLocation>
        <location evidence="2">Cell membrane</location>
    </subcellularLocation>
</comment>
<keyword evidence="9" id="KW-0902">Two-component regulatory system</keyword>
<feature type="region of interest" description="Disordered" evidence="11">
    <location>
        <begin position="49"/>
        <end position="112"/>
    </location>
</feature>
<dbReference type="PANTHER" id="PTHR45436:SF5">
    <property type="entry name" value="SENSOR HISTIDINE KINASE TRCS"/>
    <property type="match status" value="1"/>
</dbReference>
<dbReference type="SMART" id="SM00387">
    <property type="entry name" value="HATPase_c"/>
    <property type="match status" value="1"/>
</dbReference>
<reference evidence="14" key="1">
    <citation type="submission" date="2020-03" db="EMBL/GenBank/DDBJ databases">
        <title>Molecular networking-based the target discovery of potent antiproliferative macrolactams: 5/6/7/16 polycyclic ansamycins and glycosylated trienomycin from Streptomyces cacaoi subsp. asoensis.</title>
        <authorList>
            <person name="Liu L.-L."/>
        </authorList>
    </citation>
    <scope>NUCLEOTIDE SEQUENCE [LARGE SCALE GENOMIC DNA]</scope>
    <source>
        <strain evidence="14">H2S5</strain>
    </source>
</reference>
<keyword evidence="5" id="KW-0808">Transferase</keyword>
<dbReference type="Gene3D" id="1.10.287.130">
    <property type="match status" value="1"/>
</dbReference>
<sequence>MSLRSRFALAFAAVGAAVAVTVGALSYLAASDRVFAEVDRTLRSTTVALTRGMEKRKEQTPADTVGQGPAGQGPVGQSPAGQSAVSQSPVSRSPAPFPGLDLPAPGGEAAPQPVLQAVGRDGTPIRLSGPLEKLPVSDAARALAASGEAGQSDTTEIDAGGHSYRLLTTALGESRGALQVAVQVDQTRQVLAGMARQIAAVSLAVMLVAAAAGRLLAGRVTRRLARLAEVAEEVSTDGRVAHDATEPVGGRDEVGRLSASFSRMLGRMVAAREAQERLVHDAAHELRTPLTSLLANATVLHRVSELSPDSRDRLLDDIQHETRELGHLVDELVELALAGRRGETEEPVALAEVARRAARRVYRRTGRLVHVDADDSVVRGSSQGLERAVGNLLENAAKFDADGSEPIEVRIRQGAVTVHDRGPGIAAADTSRVFDRFYRADSARGLPGSGLGLAIVHDVAEAHGGSVSAGTRPGGGAAVGFTVSRSRLLPGSGPRSEAAAAD</sequence>
<dbReference type="GO" id="GO:0000155">
    <property type="term" value="F:phosphorelay sensor kinase activity"/>
    <property type="evidence" value="ECO:0007669"/>
    <property type="project" value="InterPro"/>
</dbReference>
<name>A0A6M4WSH7_9ACTN</name>
<dbReference type="InterPro" id="IPR003660">
    <property type="entry name" value="HAMP_dom"/>
</dbReference>
<evidence type="ECO:0000313" key="15">
    <source>
        <dbReference type="Proteomes" id="UP000502665"/>
    </source>
</evidence>
<keyword evidence="4" id="KW-0597">Phosphoprotein</keyword>
<evidence type="ECO:0000256" key="5">
    <source>
        <dbReference type="ARBA" id="ARBA00022679"/>
    </source>
</evidence>
<accession>A0A6M4WSH7</accession>
<dbReference type="SMART" id="SM00388">
    <property type="entry name" value="HisKA"/>
    <property type="match status" value="1"/>
</dbReference>
<dbReference type="SUPFAM" id="SSF55874">
    <property type="entry name" value="ATPase domain of HSP90 chaperone/DNA topoisomerase II/histidine kinase"/>
    <property type="match status" value="1"/>
</dbReference>
<dbReference type="InterPro" id="IPR050428">
    <property type="entry name" value="TCS_sensor_his_kinase"/>
</dbReference>
<evidence type="ECO:0000259" key="13">
    <source>
        <dbReference type="PROSITE" id="PS50885"/>
    </source>
</evidence>
<keyword evidence="8" id="KW-1133">Transmembrane helix</keyword>
<dbReference type="CDD" id="cd00082">
    <property type="entry name" value="HisKA"/>
    <property type="match status" value="1"/>
</dbReference>
<dbReference type="GO" id="GO:0005886">
    <property type="term" value="C:plasma membrane"/>
    <property type="evidence" value="ECO:0007669"/>
    <property type="project" value="UniProtKB-SubCell"/>
</dbReference>
<dbReference type="SMART" id="SM00304">
    <property type="entry name" value="HAMP"/>
    <property type="match status" value="1"/>
</dbReference>
<dbReference type="InterPro" id="IPR036097">
    <property type="entry name" value="HisK_dim/P_sf"/>
</dbReference>
<dbReference type="InterPro" id="IPR005467">
    <property type="entry name" value="His_kinase_dom"/>
</dbReference>
<dbReference type="CDD" id="cd06225">
    <property type="entry name" value="HAMP"/>
    <property type="match status" value="1"/>
</dbReference>
<evidence type="ECO:0000256" key="4">
    <source>
        <dbReference type="ARBA" id="ARBA00022553"/>
    </source>
</evidence>
<dbReference type="SUPFAM" id="SSF47384">
    <property type="entry name" value="Homodimeric domain of signal transducing histidine kinase"/>
    <property type="match status" value="1"/>
</dbReference>
<dbReference type="Gene3D" id="3.30.565.10">
    <property type="entry name" value="Histidine kinase-like ATPase, C-terminal domain"/>
    <property type="match status" value="1"/>
</dbReference>
<organism evidence="14 15">
    <name type="scientific">Streptomyces asoensis</name>
    <dbReference type="NCBI Taxonomy" id="249586"/>
    <lineage>
        <taxon>Bacteria</taxon>
        <taxon>Bacillati</taxon>
        <taxon>Actinomycetota</taxon>
        <taxon>Actinomycetes</taxon>
        <taxon>Kitasatosporales</taxon>
        <taxon>Streptomycetaceae</taxon>
        <taxon>Streptomyces</taxon>
    </lineage>
</organism>
<evidence type="ECO:0000256" key="3">
    <source>
        <dbReference type="ARBA" id="ARBA00012438"/>
    </source>
</evidence>
<dbReference type="PRINTS" id="PR00344">
    <property type="entry name" value="BCTRLSENSOR"/>
</dbReference>